<dbReference type="AlphaFoldDB" id="A0A941IQL4"/>
<proteinExistence type="predicted"/>
<dbReference type="RefSeq" id="WP_212530831.1">
    <property type="nucleotide sequence ID" value="NZ_JAGSOG010000137.1"/>
</dbReference>
<reference evidence="2" key="1">
    <citation type="submission" date="2021-04" db="EMBL/GenBank/DDBJ databases">
        <title>Genome based classification of Actinospica acidithermotolerans sp. nov., an actinobacterium isolated from an Indonesian hot spring.</title>
        <authorList>
            <person name="Kusuma A.B."/>
            <person name="Putra K.E."/>
            <person name="Nafisah S."/>
            <person name="Loh J."/>
            <person name="Nouioui I."/>
            <person name="Goodfellow M."/>
        </authorList>
    </citation>
    <scope>NUCLEOTIDE SEQUENCE</scope>
    <source>
        <strain evidence="2">CSCA 57</strain>
    </source>
</reference>
<name>A0A941IQL4_9ACTN</name>
<feature type="transmembrane region" description="Helical" evidence="1">
    <location>
        <begin position="130"/>
        <end position="150"/>
    </location>
</feature>
<protein>
    <recommendedName>
        <fullName evidence="4">ABC-2 type transport system permease protein</fullName>
    </recommendedName>
</protein>
<evidence type="ECO:0000313" key="2">
    <source>
        <dbReference type="EMBL" id="MBR7836354.1"/>
    </source>
</evidence>
<keyword evidence="1" id="KW-1133">Transmembrane helix</keyword>
<feature type="transmembrane region" description="Helical" evidence="1">
    <location>
        <begin position="452"/>
        <end position="476"/>
    </location>
</feature>
<feature type="transmembrane region" description="Helical" evidence="1">
    <location>
        <begin position="326"/>
        <end position="350"/>
    </location>
</feature>
<feature type="transmembrane region" description="Helical" evidence="1">
    <location>
        <begin position="482"/>
        <end position="504"/>
    </location>
</feature>
<feature type="transmembrane region" description="Helical" evidence="1">
    <location>
        <begin position="303"/>
        <end position="320"/>
    </location>
</feature>
<feature type="transmembrane region" description="Helical" evidence="1">
    <location>
        <begin position="170"/>
        <end position="189"/>
    </location>
</feature>
<dbReference type="EMBL" id="JAGSOG010000137">
    <property type="protein sequence ID" value="MBR7836354.1"/>
    <property type="molecule type" value="Genomic_DNA"/>
</dbReference>
<evidence type="ECO:0000313" key="3">
    <source>
        <dbReference type="Proteomes" id="UP000675781"/>
    </source>
</evidence>
<feature type="transmembrane region" description="Helical" evidence="1">
    <location>
        <begin position="404"/>
        <end position="431"/>
    </location>
</feature>
<feature type="transmembrane region" description="Helical" evidence="1">
    <location>
        <begin position="98"/>
        <end position="124"/>
    </location>
</feature>
<keyword evidence="1" id="KW-0812">Transmembrane</keyword>
<gene>
    <name evidence="2" type="ORF">KDL01_23960</name>
</gene>
<feature type="transmembrane region" description="Helical" evidence="1">
    <location>
        <begin position="234"/>
        <end position="252"/>
    </location>
</feature>
<sequence length="528" mass="55301">MAWLLVRLKLRLLRNALRGSRQARGAFIFSCIAAAVVAVLMFLGLAAQRGQSEGVAVAATTFTSLAFGWLILPLLVFGLDSTLDPATLALYPLRTRPLAFGLLAASAAGAWPAANLIGLLGVTVGVARGALGVLFALVAVVLQLLFCIVLARAVTTSLAGLLRSRRGKDFAALLIIPIFALYETFVQLVPRLTAEGKINEHTFDGIDKVLRWTPPGLAAHAIQDASTGHALTGLARLLLLAAIVFLLGLAWIRSLDRALVTVDTSTQAVAVRASALPFAARGLRGTIAARALIYQRREPGAKIFWGIVLVIMAASAVGTVRTPSYLGGLIGSAVIGAAFVGIFNADAIGMTGPAFGFDAMALHSRASWRDYFAGLDLVLLAFAVPLTGLLSFILAFAAGHPLSGFIALAVDLAGVGIGTGLGNMMSVLLPYPVERRVGSPSPRAIDGYRGQVLAATFLILILTGVLLAPVIVAGLLTQHDPAALRLPPLLAASAVYGLGLCTVFRRTAARLAENRLPELCEIAFRSKL</sequence>
<dbReference type="Proteomes" id="UP000675781">
    <property type="component" value="Unassembled WGS sequence"/>
</dbReference>
<evidence type="ECO:0000256" key="1">
    <source>
        <dbReference type="SAM" id="Phobius"/>
    </source>
</evidence>
<keyword evidence="1" id="KW-0472">Membrane</keyword>
<comment type="caution">
    <text evidence="2">The sequence shown here is derived from an EMBL/GenBank/DDBJ whole genome shotgun (WGS) entry which is preliminary data.</text>
</comment>
<feature type="transmembrane region" description="Helical" evidence="1">
    <location>
        <begin position="26"/>
        <end position="48"/>
    </location>
</feature>
<evidence type="ECO:0008006" key="4">
    <source>
        <dbReference type="Google" id="ProtNLM"/>
    </source>
</evidence>
<organism evidence="2 3">
    <name type="scientific">Actinospica durhamensis</name>
    <dbReference type="NCBI Taxonomy" id="1508375"/>
    <lineage>
        <taxon>Bacteria</taxon>
        <taxon>Bacillati</taxon>
        <taxon>Actinomycetota</taxon>
        <taxon>Actinomycetes</taxon>
        <taxon>Catenulisporales</taxon>
        <taxon>Actinospicaceae</taxon>
        <taxon>Actinospica</taxon>
    </lineage>
</organism>
<keyword evidence="3" id="KW-1185">Reference proteome</keyword>
<feature type="transmembrane region" description="Helical" evidence="1">
    <location>
        <begin position="371"/>
        <end position="398"/>
    </location>
</feature>
<accession>A0A941IQL4</accession>
<feature type="transmembrane region" description="Helical" evidence="1">
    <location>
        <begin position="54"/>
        <end position="77"/>
    </location>
</feature>